<evidence type="ECO:0000256" key="2">
    <source>
        <dbReference type="ARBA" id="ARBA00022448"/>
    </source>
</evidence>
<evidence type="ECO:0000256" key="1">
    <source>
        <dbReference type="ARBA" id="ARBA00004571"/>
    </source>
</evidence>
<comment type="subcellular location">
    <subcellularLocation>
        <location evidence="1">Cell outer membrane</location>
        <topology evidence="1">Multi-pass membrane protein</topology>
    </subcellularLocation>
</comment>
<dbReference type="KEGG" id="sus:Acid_2982"/>
<dbReference type="InterPro" id="IPR037066">
    <property type="entry name" value="Plug_dom_sf"/>
</dbReference>
<dbReference type="PANTHER" id="PTHR30069">
    <property type="entry name" value="TONB-DEPENDENT OUTER MEMBRANE RECEPTOR"/>
    <property type="match status" value="1"/>
</dbReference>
<evidence type="ECO:0000256" key="3">
    <source>
        <dbReference type="ARBA" id="ARBA00022452"/>
    </source>
</evidence>
<dbReference type="Gene3D" id="2.40.170.20">
    <property type="entry name" value="TonB-dependent receptor, beta-barrel domain"/>
    <property type="match status" value="1"/>
</dbReference>
<dbReference type="GO" id="GO:0015344">
    <property type="term" value="F:siderophore uptake transmembrane transporter activity"/>
    <property type="evidence" value="ECO:0007669"/>
    <property type="project" value="TreeGrafter"/>
</dbReference>
<dbReference type="STRING" id="234267.Acid_2982"/>
<dbReference type="Pfam" id="PF25183">
    <property type="entry name" value="OMP_b-brl_4"/>
    <property type="match status" value="1"/>
</dbReference>
<keyword evidence="4" id="KW-0812">Transmembrane</keyword>
<keyword evidence="5" id="KW-0472">Membrane</keyword>
<evidence type="ECO:0000313" key="8">
    <source>
        <dbReference type="EMBL" id="ABJ83966.1"/>
    </source>
</evidence>
<feature type="domain" description="TonB-dependent transporter Oar-like beta-barrel" evidence="7">
    <location>
        <begin position="239"/>
        <end position="1134"/>
    </location>
</feature>
<dbReference type="SUPFAM" id="SSF49464">
    <property type="entry name" value="Carboxypeptidase regulatory domain-like"/>
    <property type="match status" value="1"/>
</dbReference>
<keyword evidence="6" id="KW-0998">Cell outer membrane</keyword>
<dbReference type="InParanoid" id="Q022Y0"/>
<name>Q022Y0_SOLUE</name>
<dbReference type="GO" id="GO:0044718">
    <property type="term" value="P:siderophore transmembrane transport"/>
    <property type="evidence" value="ECO:0007669"/>
    <property type="project" value="TreeGrafter"/>
</dbReference>
<dbReference type="EMBL" id="CP000473">
    <property type="protein sequence ID" value="ABJ83966.1"/>
    <property type="molecule type" value="Genomic_DNA"/>
</dbReference>
<dbReference type="PANTHER" id="PTHR30069:SF46">
    <property type="entry name" value="OAR PROTEIN"/>
    <property type="match status" value="1"/>
</dbReference>
<gene>
    <name evidence="8" type="ordered locus">Acid_2982</name>
</gene>
<dbReference type="HOGENOM" id="CLU_006298_0_0_0"/>
<dbReference type="OrthoDB" id="97893at2"/>
<evidence type="ECO:0000256" key="4">
    <source>
        <dbReference type="ARBA" id="ARBA00022692"/>
    </source>
</evidence>
<evidence type="ECO:0000256" key="6">
    <source>
        <dbReference type="ARBA" id="ARBA00023237"/>
    </source>
</evidence>
<dbReference type="AlphaFoldDB" id="Q022Y0"/>
<organism evidence="8">
    <name type="scientific">Solibacter usitatus (strain Ellin6076)</name>
    <dbReference type="NCBI Taxonomy" id="234267"/>
    <lineage>
        <taxon>Bacteria</taxon>
        <taxon>Pseudomonadati</taxon>
        <taxon>Acidobacteriota</taxon>
        <taxon>Terriglobia</taxon>
        <taxon>Bryobacterales</taxon>
        <taxon>Solibacteraceae</taxon>
        <taxon>Candidatus Solibacter</taxon>
    </lineage>
</organism>
<dbReference type="InterPro" id="IPR036942">
    <property type="entry name" value="Beta-barrel_TonB_sf"/>
</dbReference>
<keyword evidence="3" id="KW-1134">Transmembrane beta strand</keyword>
<evidence type="ECO:0000259" key="7">
    <source>
        <dbReference type="Pfam" id="PF25183"/>
    </source>
</evidence>
<dbReference type="InterPro" id="IPR057601">
    <property type="entry name" value="Oar-like_b-barrel"/>
</dbReference>
<accession>Q022Y0</accession>
<reference evidence="8" key="1">
    <citation type="submission" date="2006-10" db="EMBL/GenBank/DDBJ databases">
        <title>Complete sequence of Solibacter usitatus Ellin6076.</title>
        <authorList>
            <consortium name="US DOE Joint Genome Institute"/>
            <person name="Copeland A."/>
            <person name="Lucas S."/>
            <person name="Lapidus A."/>
            <person name="Barry K."/>
            <person name="Detter J.C."/>
            <person name="Glavina del Rio T."/>
            <person name="Hammon N."/>
            <person name="Israni S."/>
            <person name="Dalin E."/>
            <person name="Tice H."/>
            <person name="Pitluck S."/>
            <person name="Thompson L.S."/>
            <person name="Brettin T."/>
            <person name="Bruce D."/>
            <person name="Han C."/>
            <person name="Tapia R."/>
            <person name="Gilna P."/>
            <person name="Schmutz J."/>
            <person name="Larimer F."/>
            <person name="Land M."/>
            <person name="Hauser L."/>
            <person name="Kyrpides N."/>
            <person name="Mikhailova N."/>
            <person name="Janssen P.H."/>
            <person name="Kuske C.R."/>
            <person name="Richardson P."/>
        </authorList>
    </citation>
    <scope>NUCLEOTIDE SEQUENCE</scope>
    <source>
        <strain evidence="8">Ellin6076</strain>
    </source>
</reference>
<sequence length="1141" mass="122544" precursor="true">MRVVSLTIALLCGAGLYGQEYRGSIQGRVSDPSGAAVPAAAVAVKNLETGVLVDATTNDEGNFQVPFLLPGNYSVAVTRAGFKKAERSDVRVNTNSRVELAFALEIGAASETVTVDTRAPLLETTESDLGVVMNNNVVSNVAVSIYRNAINFARLAPGVSGAPAGTYTSDNQTQISISGGGATQGNNEIILDGVPDTVPLSSGSVVMVPSVDSIEEVKVNTTMFDASYGHSNGGAINIVTRGGTNQPHGDIYLFKRWAALNANSWANNRLGLPAPPLDYHQYGYFLSGPVYIPHVYNGRNRTFFSTSLEKDADVRDLFEQARVPTDLERRGDFSQTRNRTGGTLTIYNPFSTQVVGGKATRQAFAGNLIPANLISPTGAAVLAAFPMPNIAGPAQVGAFNWSDDKTYTVGQQQESFRIDHNASGRQRLFGRFSRLTRNQAPEVLIPGVQQYNGSGANIDHYQQWRNAFTFDDTFTFSPTLVGSFRYGFARRFNYETWGGVGMDPAQFKTPDVIVSNQPQKGIPEFNIGEAVPSLGSRQNRLANDLHSLFTTFTKIAGNHNLKFGSDYRLIRYNSANQGTSASGSFTFSPTFTQGDPFTASSANTTGTALASVLLGTPSSGSFGYTSPLSLQSHYIAGFVQDSWKISRTLVLNIGLRYELETPYTERYNRVAYGFDPGAALPVQGTGLNLRGGVLFPAMGGHPRREGNLDTNNFGPRFGFAWQPLRKTVIRGGYGLFFSSILGNTGSLGNLGVFDAVTPYLGTADSGATPFTTIANPFPSGLRGPLGSSAGLMAQVGDSLTYINQNRVAPYNQQWQVSLQRELPGNLVLEAAYVGMLSLKQLETYNLNDLPDVYLSQGTAQNTAVTNPFLGAFPATSALGQAATVSQKQLWLQFPQFTSVNMNGANTGTTTYHALQAKVEKRLSHGLTVLGTYSFSKLIHNNMTSLVNERHYRSIASLDQPNLFRLAFTYQLPGHFARHGAGRLLEGVAGGWAVTGFLSMESGLPLSISQSNGRPIVIADPRIDGPVNQHLGDVKNAAGVVLNPYFNTAAFQALPSQFAVSAQVPYISQLRAPGQTSLNASAFKNFRIVERLKAELRLEAINASNHPYFNAPGTNMSSTATFGVISGASNSRAMQAGLKLVF</sequence>
<proteinExistence type="predicted"/>
<keyword evidence="2" id="KW-0813">Transport</keyword>
<dbReference type="InterPro" id="IPR039426">
    <property type="entry name" value="TonB-dep_rcpt-like"/>
</dbReference>
<dbReference type="InterPro" id="IPR008969">
    <property type="entry name" value="CarboxyPept-like_regulatory"/>
</dbReference>
<dbReference type="GO" id="GO:0009279">
    <property type="term" value="C:cell outer membrane"/>
    <property type="evidence" value="ECO:0007669"/>
    <property type="project" value="UniProtKB-SubCell"/>
</dbReference>
<protein>
    <submittedName>
        <fullName evidence="8">Cna B-type protein</fullName>
    </submittedName>
</protein>
<dbReference type="Gene3D" id="2.170.130.10">
    <property type="entry name" value="TonB-dependent receptor, plug domain"/>
    <property type="match status" value="1"/>
</dbReference>
<dbReference type="Gene3D" id="2.60.40.1120">
    <property type="entry name" value="Carboxypeptidase-like, regulatory domain"/>
    <property type="match status" value="1"/>
</dbReference>
<dbReference type="SUPFAM" id="SSF56935">
    <property type="entry name" value="Porins"/>
    <property type="match status" value="1"/>
</dbReference>
<dbReference type="eggNOG" id="COG4771">
    <property type="taxonomic scope" value="Bacteria"/>
</dbReference>
<dbReference type="Pfam" id="PF13620">
    <property type="entry name" value="CarboxypepD_reg"/>
    <property type="match status" value="1"/>
</dbReference>
<evidence type="ECO:0000256" key="5">
    <source>
        <dbReference type="ARBA" id="ARBA00023136"/>
    </source>
</evidence>